<dbReference type="OrthoDB" id="10499943at2759"/>
<reference evidence="2 3" key="1">
    <citation type="submission" date="2016-07" db="EMBL/GenBank/DDBJ databases">
        <title>Multiple horizontal gene transfer events from other fungi enriched the ability of initially mycotrophic Trichoderma (Ascomycota) to feed on dead plant biomass.</title>
        <authorList>
            <consortium name="DOE Joint Genome Institute"/>
            <person name="Aerts A."/>
            <person name="Atanasova L."/>
            <person name="Chenthamara K."/>
            <person name="Zhang J."/>
            <person name="Grujic M."/>
            <person name="Henrissat B."/>
            <person name="Kuo A."/>
            <person name="Salamov A."/>
            <person name="Lipzen A."/>
            <person name="Labutti K."/>
            <person name="Barry K."/>
            <person name="Miao Y."/>
            <person name="Rahimi M.J."/>
            <person name="Shen Q."/>
            <person name="Grigoriev I.V."/>
            <person name="Kubicek C.P."/>
            <person name="Druzhinina I.S."/>
        </authorList>
    </citation>
    <scope>NUCLEOTIDE SEQUENCE [LARGE SCALE GENOMIC DNA]</scope>
    <source>
        <strain evidence="2 3">ATCC 18648</strain>
    </source>
</reference>
<feature type="compositionally biased region" description="Low complexity" evidence="1">
    <location>
        <begin position="63"/>
        <end position="77"/>
    </location>
</feature>
<accession>A0A2T4BTM3</accession>
<sequence>SNSNINNNGKPDAGDALVPRRLCQRVAFLNFNGGSAASWRLMSGCPSLRTDLYSRQAELLTSTRSVTSQSASASPSAAHERAGVCSATGTVPPSTGIEKLKFKAAKASTRASPGQA</sequence>
<organism evidence="2 3">
    <name type="scientific">Trichoderma longibrachiatum ATCC 18648</name>
    <dbReference type="NCBI Taxonomy" id="983965"/>
    <lineage>
        <taxon>Eukaryota</taxon>
        <taxon>Fungi</taxon>
        <taxon>Dikarya</taxon>
        <taxon>Ascomycota</taxon>
        <taxon>Pezizomycotina</taxon>
        <taxon>Sordariomycetes</taxon>
        <taxon>Hypocreomycetidae</taxon>
        <taxon>Hypocreales</taxon>
        <taxon>Hypocreaceae</taxon>
        <taxon>Trichoderma</taxon>
    </lineage>
</organism>
<feature type="non-terminal residue" evidence="2">
    <location>
        <position position="1"/>
    </location>
</feature>
<evidence type="ECO:0000256" key="1">
    <source>
        <dbReference type="SAM" id="MobiDB-lite"/>
    </source>
</evidence>
<name>A0A2T4BTM3_TRILO</name>
<evidence type="ECO:0000313" key="2">
    <source>
        <dbReference type="EMBL" id="PTB72667.1"/>
    </source>
</evidence>
<dbReference type="AlphaFoldDB" id="A0A2T4BTM3"/>
<dbReference type="Proteomes" id="UP000240760">
    <property type="component" value="Unassembled WGS sequence"/>
</dbReference>
<evidence type="ECO:0000313" key="3">
    <source>
        <dbReference type="Proteomes" id="UP000240760"/>
    </source>
</evidence>
<proteinExistence type="predicted"/>
<gene>
    <name evidence="2" type="ORF">M440DRAFT_1448099</name>
</gene>
<dbReference type="EMBL" id="KZ679140">
    <property type="protein sequence ID" value="PTB72667.1"/>
    <property type="molecule type" value="Genomic_DNA"/>
</dbReference>
<protein>
    <submittedName>
        <fullName evidence="2">Uncharacterized protein</fullName>
    </submittedName>
</protein>
<keyword evidence="3" id="KW-1185">Reference proteome</keyword>
<feature type="region of interest" description="Disordered" evidence="1">
    <location>
        <begin position="63"/>
        <end position="90"/>
    </location>
</feature>